<dbReference type="RefSeq" id="WP_188696060.1">
    <property type="nucleotide sequence ID" value="NZ_BMIR01000016.1"/>
</dbReference>
<dbReference type="EMBL" id="BMIR01000016">
    <property type="protein sequence ID" value="GGE49535.1"/>
    <property type="molecule type" value="Genomic_DNA"/>
</dbReference>
<organism evidence="3 4">
    <name type="scientific">Pullulanibacillus camelliae</name>
    <dbReference type="NCBI Taxonomy" id="1707096"/>
    <lineage>
        <taxon>Bacteria</taxon>
        <taxon>Bacillati</taxon>
        <taxon>Bacillota</taxon>
        <taxon>Bacilli</taxon>
        <taxon>Bacillales</taxon>
        <taxon>Sporolactobacillaceae</taxon>
        <taxon>Pullulanibacillus</taxon>
    </lineage>
</organism>
<dbReference type="Gene3D" id="3.40.50.620">
    <property type="entry name" value="HUPs"/>
    <property type="match status" value="1"/>
</dbReference>
<evidence type="ECO:0000313" key="4">
    <source>
        <dbReference type="Proteomes" id="UP000628775"/>
    </source>
</evidence>
<reference evidence="3" key="1">
    <citation type="journal article" date="2014" name="Int. J. Syst. Evol. Microbiol.">
        <title>Complete genome sequence of Corynebacterium casei LMG S-19264T (=DSM 44701T), isolated from a smear-ripened cheese.</title>
        <authorList>
            <consortium name="US DOE Joint Genome Institute (JGI-PGF)"/>
            <person name="Walter F."/>
            <person name="Albersmeier A."/>
            <person name="Kalinowski J."/>
            <person name="Ruckert C."/>
        </authorList>
    </citation>
    <scope>NUCLEOTIDE SEQUENCE</scope>
    <source>
        <strain evidence="3">CGMCC 1.15371</strain>
    </source>
</reference>
<comment type="similarity">
    <text evidence="1">Belongs to the universal stress protein A family.</text>
</comment>
<accession>A0A8J2YJY7</accession>
<keyword evidence="4" id="KW-1185">Reference proteome</keyword>
<dbReference type="CDD" id="cd00293">
    <property type="entry name" value="USP-like"/>
    <property type="match status" value="1"/>
</dbReference>
<gene>
    <name evidence="3" type="primary">yxiE</name>
    <name evidence="3" type="ORF">GCM10011391_30410</name>
</gene>
<dbReference type="InterPro" id="IPR006015">
    <property type="entry name" value="Universal_stress_UspA"/>
</dbReference>
<dbReference type="PRINTS" id="PR01438">
    <property type="entry name" value="UNVRSLSTRESS"/>
</dbReference>
<dbReference type="InterPro" id="IPR014729">
    <property type="entry name" value="Rossmann-like_a/b/a_fold"/>
</dbReference>
<dbReference type="AlphaFoldDB" id="A0A8J2YJY7"/>
<dbReference type="Proteomes" id="UP000628775">
    <property type="component" value="Unassembled WGS sequence"/>
</dbReference>
<feature type="domain" description="UspA" evidence="2">
    <location>
        <begin position="7"/>
        <end position="142"/>
    </location>
</feature>
<reference evidence="3" key="2">
    <citation type="submission" date="2020-09" db="EMBL/GenBank/DDBJ databases">
        <authorList>
            <person name="Sun Q."/>
            <person name="Zhou Y."/>
        </authorList>
    </citation>
    <scope>NUCLEOTIDE SEQUENCE</scope>
    <source>
        <strain evidence="3">CGMCC 1.15371</strain>
    </source>
</reference>
<dbReference type="Pfam" id="PF00582">
    <property type="entry name" value="Usp"/>
    <property type="match status" value="1"/>
</dbReference>
<dbReference type="PANTHER" id="PTHR46268">
    <property type="entry name" value="STRESS RESPONSE PROTEIN NHAX"/>
    <property type="match status" value="1"/>
</dbReference>
<name>A0A8J2YJY7_9BACL</name>
<evidence type="ECO:0000313" key="3">
    <source>
        <dbReference type="EMBL" id="GGE49535.1"/>
    </source>
</evidence>
<dbReference type="PANTHER" id="PTHR46268:SF6">
    <property type="entry name" value="UNIVERSAL STRESS PROTEIN UP12"/>
    <property type="match status" value="1"/>
</dbReference>
<dbReference type="InterPro" id="IPR006016">
    <property type="entry name" value="UspA"/>
</dbReference>
<evidence type="ECO:0000256" key="1">
    <source>
        <dbReference type="ARBA" id="ARBA00008791"/>
    </source>
</evidence>
<protein>
    <submittedName>
        <fullName evidence="3">Universal stress protein YxiE</fullName>
    </submittedName>
</protein>
<proteinExistence type="inferred from homology"/>
<dbReference type="SUPFAM" id="SSF52402">
    <property type="entry name" value="Adenine nucleotide alpha hydrolases-like"/>
    <property type="match status" value="1"/>
</dbReference>
<evidence type="ECO:0000259" key="2">
    <source>
        <dbReference type="Pfam" id="PF00582"/>
    </source>
</evidence>
<sequence length="142" mass="15267">MGTASQLLVAYDSSQLSQKALSRALAMAQEDEQIKVTAISVEERTMTESIAFANAAVIEEMDKQVEEQILEAKQQLDGLPNPTEVVSLIGHPATLITAYAETHDCDLIIIGSRGLSGFKELMLGSVSHQVVQEAPCAVLIVK</sequence>
<comment type="caution">
    <text evidence="3">The sequence shown here is derived from an EMBL/GenBank/DDBJ whole genome shotgun (WGS) entry which is preliminary data.</text>
</comment>